<dbReference type="Proteomes" id="UP000798808">
    <property type="component" value="Unassembled WGS sequence"/>
</dbReference>
<organism evidence="2 3">
    <name type="scientific">Fulvivirga kasyanovii</name>
    <dbReference type="NCBI Taxonomy" id="396812"/>
    <lineage>
        <taxon>Bacteria</taxon>
        <taxon>Pseudomonadati</taxon>
        <taxon>Bacteroidota</taxon>
        <taxon>Cytophagia</taxon>
        <taxon>Cytophagales</taxon>
        <taxon>Fulvivirgaceae</taxon>
        <taxon>Fulvivirga</taxon>
    </lineage>
</organism>
<protein>
    <recommendedName>
        <fullName evidence="4">DUF3127 domain-containing protein</fullName>
    </recommendedName>
</protein>
<proteinExistence type="predicted"/>
<evidence type="ECO:0000256" key="1">
    <source>
        <dbReference type="SAM" id="SignalP"/>
    </source>
</evidence>
<evidence type="ECO:0008006" key="4">
    <source>
        <dbReference type="Google" id="ProtNLM"/>
    </source>
</evidence>
<accession>A0ABW9RYI4</accession>
<gene>
    <name evidence="2" type="ORF">E1163_29490</name>
</gene>
<evidence type="ECO:0000313" key="2">
    <source>
        <dbReference type="EMBL" id="MTI29131.1"/>
    </source>
</evidence>
<feature type="signal peptide" evidence="1">
    <location>
        <begin position="1"/>
        <end position="19"/>
    </location>
</feature>
<comment type="caution">
    <text evidence="2">The sequence shown here is derived from an EMBL/GenBank/DDBJ whole genome shotgun (WGS) entry which is preliminary data.</text>
</comment>
<dbReference type="RefSeq" id="WP_155177322.1">
    <property type="nucleotide sequence ID" value="NZ_BAAAFL010000022.1"/>
</dbReference>
<name>A0ABW9RYI4_9BACT</name>
<evidence type="ECO:0000313" key="3">
    <source>
        <dbReference type="Proteomes" id="UP000798808"/>
    </source>
</evidence>
<keyword evidence="3" id="KW-1185">Reference proteome</keyword>
<sequence>MNKLLILIALVLSSLAANGQELNCQDFRNGKFRLSSEYGDFIITRKAGKQIEYSEKFGTIMELRVDWINERTYRLQFVKILKNPQNMDFPDFSDLTVEIIKTTDNSYTQRSSSDDYELVLESELVRIE</sequence>
<dbReference type="EMBL" id="SMLW01000679">
    <property type="protein sequence ID" value="MTI29131.1"/>
    <property type="molecule type" value="Genomic_DNA"/>
</dbReference>
<reference evidence="2 3" key="1">
    <citation type="submission" date="2019-02" db="EMBL/GenBank/DDBJ databases">
        <authorList>
            <person name="Goldberg S.R."/>
            <person name="Haltli B.A."/>
            <person name="Correa H."/>
            <person name="Russell K.G."/>
        </authorList>
    </citation>
    <scope>NUCLEOTIDE SEQUENCE [LARGE SCALE GENOMIC DNA]</scope>
    <source>
        <strain evidence="2 3">JCM 16186</strain>
    </source>
</reference>
<keyword evidence="1" id="KW-0732">Signal</keyword>
<feature type="chain" id="PRO_5046560504" description="DUF3127 domain-containing protein" evidence="1">
    <location>
        <begin position="20"/>
        <end position="128"/>
    </location>
</feature>